<evidence type="ECO:0000313" key="1">
    <source>
        <dbReference type="EMBL" id="CAG8621393.1"/>
    </source>
</evidence>
<dbReference type="Proteomes" id="UP000789405">
    <property type="component" value="Unassembled WGS sequence"/>
</dbReference>
<sequence>YKEIFSLPSMFSAEAIEQETFLSPNTFSAKIVELVFNFSLILPTTT</sequence>
<dbReference type="OrthoDB" id="2374622at2759"/>
<dbReference type="AlphaFoldDB" id="A0A9N9D134"/>
<proteinExistence type="predicted"/>
<name>A0A9N9D134_9GLOM</name>
<organism evidence="1 2">
    <name type="scientific">Dentiscutata erythropus</name>
    <dbReference type="NCBI Taxonomy" id="1348616"/>
    <lineage>
        <taxon>Eukaryota</taxon>
        <taxon>Fungi</taxon>
        <taxon>Fungi incertae sedis</taxon>
        <taxon>Mucoromycota</taxon>
        <taxon>Glomeromycotina</taxon>
        <taxon>Glomeromycetes</taxon>
        <taxon>Diversisporales</taxon>
        <taxon>Gigasporaceae</taxon>
        <taxon>Dentiscutata</taxon>
    </lineage>
</organism>
<accession>A0A9N9D134</accession>
<comment type="caution">
    <text evidence="1">The sequence shown here is derived from an EMBL/GenBank/DDBJ whole genome shotgun (WGS) entry which is preliminary data.</text>
</comment>
<evidence type="ECO:0000313" key="2">
    <source>
        <dbReference type="Proteomes" id="UP000789405"/>
    </source>
</evidence>
<protein>
    <submittedName>
        <fullName evidence="1">2668_t:CDS:1</fullName>
    </submittedName>
</protein>
<dbReference type="EMBL" id="CAJVPY010004512">
    <property type="protein sequence ID" value="CAG8621393.1"/>
    <property type="molecule type" value="Genomic_DNA"/>
</dbReference>
<reference evidence="1" key="1">
    <citation type="submission" date="2021-06" db="EMBL/GenBank/DDBJ databases">
        <authorList>
            <person name="Kallberg Y."/>
            <person name="Tangrot J."/>
            <person name="Rosling A."/>
        </authorList>
    </citation>
    <scope>NUCLEOTIDE SEQUENCE</scope>
    <source>
        <strain evidence="1">MA453B</strain>
    </source>
</reference>
<gene>
    <name evidence="1" type="ORF">DERYTH_LOCUS8656</name>
</gene>
<keyword evidence="2" id="KW-1185">Reference proteome</keyword>
<feature type="non-terminal residue" evidence="1">
    <location>
        <position position="1"/>
    </location>
</feature>